<dbReference type="OrthoDB" id="28737at2759"/>
<gene>
    <name evidence="3" type="ORF">EXIGLDRAFT_832683</name>
</gene>
<dbReference type="Proteomes" id="UP000077266">
    <property type="component" value="Unassembled WGS sequence"/>
</dbReference>
<evidence type="ECO:0000256" key="1">
    <source>
        <dbReference type="SAM" id="Coils"/>
    </source>
</evidence>
<evidence type="ECO:0000313" key="4">
    <source>
        <dbReference type="Proteomes" id="UP000077266"/>
    </source>
</evidence>
<evidence type="ECO:0000313" key="3">
    <source>
        <dbReference type="EMBL" id="KZV97656.1"/>
    </source>
</evidence>
<feature type="coiled-coil region" evidence="1">
    <location>
        <begin position="814"/>
        <end position="858"/>
    </location>
</feature>
<proteinExistence type="predicted"/>
<dbReference type="PANTHER" id="PTHR15154:SF2">
    <property type="entry name" value="HAMARTIN"/>
    <property type="match status" value="1"/>
</dbReference>
<evidence type="ECO:0008006" key="5">
    <source>
        <dbReference type="Google" id="ProtNLM"/>
    </source>
</evidence>
<sequence length="866" mass="97340">MDELADDIFALFAEPPSFALSTVLSRVADVLREDPTFLPAVEDVVQDVHRVVRFDVPAHHHNFIALLALPEMHHPEKVVSTWTELALQAVLKHTRLDSQTLQAAKELAVGALAGPDDALYVSEYRKRVFQLYLLDAPSDTSGPDAVDSAAMDEAEKESKKVWKENLGDILIAFAMRNPNQFCRSANVAFGYSQSRLELLNLFRRLVMYDDFDFAAFASSELLTSILLSLTVDNSTSCFTVGLTIIVVMLPHLAVKSHELLVNRLPSLLAILARALCSNGLQRSDDAPVAGIASDDEETDNYSWSDSAGIQFKGKALAVDLELHWERLEASFVPISSRLPSADHYFTFLYGMYPCNTVEFLRRPTKYMQDRQIPCPFVVGWQEVLEDSQIRARALTLARRHALSPWALSHDIVTELSDHKRWSDMSASDIISQTTALDVVRSSSAAPASRPVPADPEKAEEEDPASAVIDLTTPHRPRISVRNMMAATMVLKSSADIEITDYPLHWPAEIFAATASARRASRSASVGSYARSVSIPEGVADETASISASIAGTSSDTSGDLPARALQAVAILQREALLLRNELNYQLWLKRGLLHNIARLQRERNVTIRGELERQNLRDKRKEFQAQNEELQAQLKKEKQNLALVQKNFMEEANLHLSKRKELRDSKKAWEKETASLRQENKEHVARLKAQSDQLDVTATKLFMLETQIKETASKVERLEDYEKRIEQHTQMQKLWDADVQRYKEQKEQIEIMVSNYGKMQEQLASLQAANNSLMEERSQQQNKIIALERELATPGPSRTQPQNPPRQSMIPNTAQQLRDLARDLAEAKAAYTKQRADNAALREQLEEMESIRELTRAKSSASLSLR</sequence>
<feature type="compositionally biased region" description="Low complexity" evidence="2">
    <location>
        <begin position="441"/>
        <end position="451"/>
    </location>
</feature>
<dbReference type="InterPro" id="IPR007483">
    <property type="entry name" value="Hamartin"/>
</dbReference>
<dbReference type="AlphaFoldDB" id="A0A165LC00"/>
<reference evidence="3 4" key="1">
    <citation type="journal article" date="2016" name="Mol. Biol. Evol.">
        <title>Comparative Genomics of Early-Diverging Mushroom-Forming Fungi Provides Insights into the Origins of Lignocellulose Decay Capabilities.</title>
        <authorList>
            <person name="Nagy L.G."/>
            <person name="Riley R."/>
            <person name="Tritt A."/>
            <person name="Adam C."/>
            <person name="Daum C."/>
            <person name="Floudas D."/>
            <person name="Sun H."/>
            <person name="Yadav J.S."/>
            <person name="Pangilinan J."/>
            <person name="Larsson K.H."/>
            <person name="Matsuura K."/>
            <person name="Barry K."/>
            <person name="Labutti K."/>
            <person name="Kuo R."/>
            <person name="Ohm R.A."/>
            <person name="Bhattacharya S.S."/>
            <person name="Shirouzu T."/>
            <person name="Yoshinaga Y."/>
            <person name="Martin F.M."/>
            <person name="Grigoriev I.V."/>
            <person name="Hibbett D.S."/>
        </authorList>
    </citation>
    <scope>NUCLEOTIDE SEQUENCE [LARGE SCALE GENOMIC DNA]</scope>
    <source>
        <strain evidence="3 4">HHB12029</strain>
    </source>
</reference>
<keyword evidence="1" id="KW-0175">Coiled coil</keyword>
<dbReference type="EMBL" id="KV425927">
    <property type="protein sequence ID" value="KZV97656.1"/>
    <property type="molecule type" value="Genomic_DNA"/>
</dbReference>
<dbReference type="GO" id="GO:0032007">
    <property type="term" value="P:negative regulation of TOR signaling"/>
    <property type="evidence" value="ECO:0007669"/>
    <property type="project" value="TreeGrafter"/>
</dbReference>
<dbReference type="GO" id="GO:0051726">
    <property type="term" value="P:regulation of cell cycle"/>
    <property type="evidence" value="ECO:0007669"/>
    <property type="project" value="TreeGrafter"/>
</dbReference>
<name>A0A165LC00_EXIGL</name>
<evidence type="ECO:0000256" key="2">
    <source>
        <dbReference type="SAM" id="MobiDB-lite"/>
    </source>
</evidence>
<organism evidence="3 4">
    <name type="scientific">Exidia glandulosa HHB12029</name>
    <dbReference type="NCBI Taxonomy" id="1314781"/>
    <lineage>
        <taxon>Eukaryota</taxon>
        <taxon>Fungi</taxon>
        <taxon>Dikarya</taxon>
        <taxon>Basidiomycota</taxon>
        <taxon>Agaricomycotina</taxon>
        <taxon>Agaricomycetes</taxon>
        <taxon>Auriculariales</taxon>
        <taxon>Exidiaceae</taxon>
        <taxon>Exidia</taxon>
    </lineage>
</organism>
<protein>
    <recommendedName>
        <fullName evidence="5">Hamartin-domain-containing protein</fullName>
    </recommendedName>
</protein>
<feature type="coiled-coil region" evidence="1">
    <location>
        <begin position="613"/>
        <end position="686"/>
    </location>
</feature>
<dbReference type="STRING" id="1314781.A0A165LC00"/>
<feature type="coiled-coil region" evidence="1">
    <location>
        <begin position="756"/>
        <end position="790"/>
    </location>
</feature>
<dbReference type="GO" id="GO:0033596">
    <property type="term" value="C:TSC1-TSC2 complex"/>
    <property type="evidence" value="ECO:0007669"/>
    <property type="project" value="TreeGrafter"/>
</dbReference>
<feature type="region of interest" description="Disordered" evidence="2">
    <location>
        <begin position="441"/>
        <end position="472"/>
    </location>
</feature>
<dbReference type="InParanoid" id="A0A165LC00"/>
<accession>A0A165LC00</accession>
<keyword evidence="4" id="KW-1185">Reference proteome</keyword>
<dbReference type="PANTHER" id="PTHR15154">
    <property type="entry name" value="HAMARTIN"/>
    <property type="match status" value="1"/>
</dbReference>